<gene>
    <name evidence="1" type="ORF">FSUBG_13588</name>
</gene>
<protein>
    <submittedName>
        <fullName evidence="1">Uncharacterized protein</fullName>
    </submittedName>
</protein>
<sequence>MSSYDIADLSAVKNCSHLKPDITQELYHVVLWLTTSTTSCLRSIPTLAIPNNSEDPGVAVMVEGLHPGLSLLPVGFHPTVRPQIITNVFVCQAAEPETFAAEAPVVKNTVFTDVTKRELQSIEPGVGSEARRTGSFAATVLHVIGIDEAENITASLQGCLYHAHVNPSRSQAVLGHHFEPCRQQAVHSGNYFAGGNFASTMRPTLHCDTFARAGKFRILNSMAARWCATRRPSRRKGECAQRGRVVFRTARSEVRTSWTSQHQGFSAWIRWDSAEELRGFRNSFGFDDAGALCILQFNSRASAPLVAGVYLVNLTLPRESNFNLTNRRLRLLKYVTSMHIAHAFTAVGRKLWSVTPTSLLLSITVSSSNASWVRASHLPQ</sequence>
<dbReference type="EMBL" id="JAAOAV010000361">
    <property type="protein sequence ID" value="KAF5579582.1"/>
    <property type="molecule type" value="Genomic_DNA"/>
</dbReference>
<dbReference type="OrthoDB" id="5102744at2759"/>
<keyword evidence="2" id="KW-1185">Reference proteome</keyword>
<dbReference type="GeneID" id="59313213"/>
<proteinExistence type="predicted"/>
<evidence type="ECO:0000313" key="2">
    <source>
        <dbReference type="Proteomes" id="UP000547976"/>
    </source>
</evidence>
<dbReference type="AlphaFoldDB" id="A0A8H5KTG4"/>
<dbReference type="RefSeq" id="XP_036530949.1">
    <property type="nucleotide sequence ID" value="XM_036678495.1"/>
</dbReference>
<reference evidence="1 2" key="1">
    <citation type="submission" date="2020-05" db="EMBL/GenBank/DDBJ databases">
        <title>Identification and distribution of gene clusters putatively required for synthesis of sphingolipid metabolism inhibitors in phylogenetically diverse species of the filamentous fungus Fusarium.</title>
        <authorList>
            <person name="Kim H.-S."/>
            <person name="Busman M."/>
            <person name="Brown D.W."/>
            <person name="Divon H."/>
            <person name="Uhlig S."/>
            <person name="Proctor R.H."/>
        </authorList>
    </citation>
    <scope>NUCLEOTIDE SEQUENCE [LARGE SCALE GENOMIC DNA]</scope>
    <source>
        <strain evidence="1 2">NRRL 66333</strain>
    </source>
</reference>
<accession>A0A8H5KTG4</accession>
<evidence type="ECO:0000313" key="1">
    <source>
        <dbReference type="EMBL" id="KAF5579582.1"/>
    </source>
</evidence>
<organism evidence="1 2">
    <name type="scientific">Gibberella subglutinans</name>
    <name type="common">Fusarium subglutinans</name>
    <dbReference type="NCBI Taxonomy" id="42677"/>
    <lineage>
        <taxon>Eukaryota</taxon>
        <taxon>Fungi</taxon>
        <taxon>Dikarya</taxon>
        <taxon>Ascomycota</taxon>
        <taxon>Pezizomycotina</taxon>
        <taxon>Sordariomycetes</taxon>
        <taxon>Hypocreomycetidae</taxon>
        <taxon>Hypocreales</taxon>
        <taxon>Nectriaceae</taxon>
        <taxon>Fusarium</taxon>
        <taxon>Fusarium fujikuroi species complex</taxon>
    </lineage>
</organism>
<name>A0A8H5KTG4_GIBSU</name>
<comment type="caution">
    <text evidence="1">The sequence shown here is derived from an EMBL/GenBank/DDBJ whole genome shotgun (WGS) entry which is preliminary data.</text>
</comment>
<dbReference type="Proteomes" id="UP000547976">
    <property type="component" value="Unassembled WGS sequence"/>
</dbReference>